<proteinExistence type="predicted"/>
<keyword evidence="3" id="KW-1185">Reference proteome</keyword>
<gene>
    <name evidence="2" type="ORF">NC653_018136</name>
    <name evidence="1" type="ORF">NC653_041206</name>
</gene>
<dbReference type="EMBL" id="JAQIZT010000019">
    <property type="protein sequence ID" value="KAJ6951968.1"/>
    <property type="molecule type" value="Genomic_DNA"/>
</dbReference>
<name>A0AAD6QS02_9ROSI</name>
<protein>
    <submittedName>
        <fullName evidence="2">Uncharacterized protein</fullName>
    </submittedName>
</protein>
<evidence type="ECO:0000313" key="2">
    <source>
        <dbReference type="EMBL" id="KAJ6995592.1"/>
    </source>
</evidence>
<evidence type="ECO:0000313" key="1">
    <source>
        <dbReference type="EMBL" id="KAJ6951968.1"/>
    </source>
</evidence>
<dbReference type="Proteomes" id="UP001164929">
    <property type="component" value="Chromosome 6"/>
</dbReference>
<comment type="caution">
    <text evidence="2">The sequence shown here is derived from an EMBL/GenBank/DDBJ whole genome shotgun (WGS) entry which is preliminary data.</text>
</comment>
<accession>A0AAD6QS02</accession>
<dbReference type="Proteomes" id="UP001164929">
    <property type="component" value="Chromosome 19"/>
</dbReference>
<sequence>MTPLLKLETAAYWCKTQRRAVCLECEAKLLTLLVAHGFGWS</sequence>
<dbReference type="AlphaFoldDB" id="A0AAD6QS02"/>
<evidence type="ECO:0000313" key="3">
    <source>
        <dbReference type="Proteomes" id="UP001164929"/>
    </source>
</evidence>
<dbReference type="EMBL" id="JAQIZT010000006">
    <property type="protein sequence ID" value="KAJ6995592.1"/>
    <property type="molecule type" value="Genomic_DNA"/>
</dbReference>
<organism evidence="2 3">
    <name type="scientific">Populus alba x Populus x berolinensis</name>
    <dbReference type="NCBI Taxonomy" id="444605"/>
    <lineage>
        <taxon>Eukaryota</taxon>
        <taxon>Viridiplantae</taxon>
        <taxon>Streptophyta</taxon>
        <taxon>Embryophyta</taxon>
        <taxon>Tracheophyta</taxon>
        <taxon>Spermatophyta</taxon>
        <taxon>Magnoliopsida</taxon>
        <taxon>eudicotyledons</taxon>
        <taxon>Gunneridae</taxon>
        <taxon>Pentapetalae</taxon>
        <taxon>rosids</taxon>
        <taxon>fabids</taxon>
        <taxon>Malpighiales</taxon>
        <taxon>Salicaceae</taxon>
        <taxon>Saliceae</taxon>
        <taxon>Populus</taxon>
    </lineage>
</organism>
<reference evidence="2" key="1">
    <citation type="journal article" date="2023" name="Mol. Ecol. Resour.">
        <title>Chromosome-level genome assembly of a triploid poplar Populus alba 'Berolinensis'.</title>
        <authorList>
            <person name="Chen S."/>
            <person name="Yu Y."/>
            <person name="Wang X."/>
            <person name="Wang S."/>
            <person name="Zhang T."/>
            <person name="Zhou Y."/>
            <person name="He R."/>
            <person name="Meng N."/>
            <person name="Wang Y."/>
            <person name="Liu W."/>
            <person name="Liu Z."/>
            <person name="Liu J."/>
            <person name="Guo Q."/>
            <person name="Huang H."/>
            <person name="Sederoff R.R."/>
            <person name="Wang G."/>
            <person name="Qu G."/>
            <person name="Chen S."/>
        </authorList>
    </citation>
    <scope>NUCLEOTIDE SEQUENCE</scope>
    <source>
        <strain evidence="2">SC-2020</strain>
    </source>
</reference>